<evidence type="ECO:0000313" key="4">
    <source>
        <dbReference type="Proteomes" id="UP000321721"/>
    </source>
</evidence>
<organism evidence="3 4">
    <name type="scientific">Vicingus serpentipes</name>
    <dbReference type="NCBI Taxonomy" id="1926625"/>
    <lineage>
        <taxon>Bacteria</taxon>
        <taxon>Pseudomonadati</taxon>
        <taxon>Bacteroidota</taxon>
        <taxon>Flavobacteriia</taxon>
        <taxon>Flavobacteriales</taxon>
        <taxon>Vicingaceae</taxon>
        <taxon>Vicingus</taxon>
    </lineage>
</organism>
<dbReference type="InterPro" id="IPR011053">
    <property type="entry name" value="Single_hybrid_motif"/>
</dbReference>
<dbReference type="Proteomes" id="UP000321721">
    <property type="component" value="Unassembled WGS sequence"/>
</dbReference>
<dbReference type="FunFam" id="2.40.50.100:FF:000003">
    <property type="entry name" value="Acetyl-CoA carboxylase biotin carboxyl carrier protein"/>
    <property type="match status" value="1"/>
</dbReference>
<reference evidence="3 4" key="1">
    <citation type="submission" date="2019-08" db="EMBL/GenBank/DDBJ databases">
        <title>Genome of Vicingus serpentipes NCIMB 15042.</title>
        <authorList>
            <person name="Bowman J.P."/>
        </authorList>
    </citation>
    <scope>NUCLEOTIDE SEQUENCE [LARGE SCALE GENOMIC DNA]</scope>
    <source>
        <strain evidence="3 4">NCIMB 15042</strain>
    </source>
</reference>
<protein>
    <submittedName>
        <fullName evidence="3">Biotin/lipoyl-binding protein</fullName>
    </submittedName>
</protein>
<evidence type="ECO:0000256" key="1">
    <source>
        <dbReference type="ARBA" id="ARBA00023267"/>
    </source>
</evidence>
<dbReference type="InterPro" id="IPR000089">
    <property type="entry name" value="Biotin_lipoyl"/>
</dbReference>
<dbReference type="CDD" id="cd06850">
    <property type="entry name" value="biotinyl_domain"/>
    <property type="match status" value="1"/>
</dbReference>
<dbReference type="InterPro" id="IPR001882">
    <property type="entry name" value="Biotin_BS"/>
</dbReference>
<dbReference type="RefSeq" id="WP_147101456.1">
    <property type="nucleotide sequence ID" value="NZ_VOOS01000005.1"/>
</dbReference>
<comment type="caution">
    <text evidence="3">The sequence shown here is derived from an EMBL/GenBank/DDBJ whole genome shotgun (WGS) entry which is preliminary data.</text>
</comment>
<dbReference type="Pfam" id="PF00364">
    <property type="entry name" value="Biotin_lipoyl"/>
    <property type="match status" value="1"/>
</dbReference>
<dbReference type="PROSITE" id="PS50968">
    <property type="entry name" value="BIOTINYL_LIPOYL"/>
    <property type="match status" value="1"/>
</dbReference>
<dbReference type="Gene3D" id="2.40.50.100">
    <property type="match status" value="1"/>
</dbReference>
<keyword evidence="1" id="KW-0092">Biotin</keyword>
<sequence>MDDLKVIAENKTEFNVAFDKTTNSGVVDGEKFSWDVAQINETTFHVIKDNKSYNIEVLKFKPETKEVFLKVNGIKYKYQIKDKFDELLHSLGMDNLASAKVSDLKAPMPGLVLEIDVEVGQSVAKGDTLLILEAMKMENVIKSPTDGVIKSIVAKKGEAVEKNQVLLNFE</sequence>
<dbReference type="SUPFAM" id="SSF51230">
    <property type="entry name" value="Single hybrid motif"/>
    <property type="match status" value="1"/>
</dbReference>
<name>A0A5C6RPL0_9FLAO</name>
<feature type="domain" description="Lipoyl-binding" evidence="2">
    <location>
        <begin position="96"/>
        <end position="170"/>
    </location>
</feature>
<gene>
    <name evidence="3" type="ORF">FRY74_10825</name>
</gene>
<dbReference type="PANTHER" id="PTHR45266">
    <property type="entry name" value="OXALOACETATE DECARBOXYLASE ALPHA CHAIN"/>
    <property type="match status" value="1"/>
</dbReference>
<dbReference type="PANTHER" id="PTHR45266:SF3">
    <property type="entry name" value="OXALOACETATE DECARBOXYLASE ALPHA CHAIN"/>
    <property type="match status" value="1"/>
</dbReference>
<dbReference type="InterPro" id="IPR050709">
    <property type="entry name" value="Biotin_Carboxyl_Carrier/Decarb"/>
</dbReference>
<proteinExistence type="predicted"/>
<evidence type="ECO:0000313" key="3">
    <source>
        <dbReference type="EMBL" id="TXB64278.1"/>
    </source>
</evidence>
<keyword evidence="4" id="KW-1185">Reference proteome</keyword>
<accession>A0A5C6RPL0</accession>
<evidence type="ECO:0000259" key="2">
    <source>
        <dbReference type="PROSITE" id="PS50968"/>
    </source>
</evidence>
<dbReference type="AlphaFoldDB" id="A0A5C6RPL0"/>
<dbReference type="PROSITE" id="PS00188">
    <property type="entry name" value="BIOTIN"/>
    <property type="match status" value="1"/>
</dbReference>
<dbReference type="EMBL" id="VOOS01000005">
    <property type="protein sequence ID" value="TXB64278.1"/>
    <property type="molecule type" value="Genomic_DNA"/>
</dbReference>
<dbReference type="OrthoDB" id="9812676at2"/>